<evidence type="ECO:0000313" key="1">
    <source>
        <dbReference type="EMBL" id="GAI73400.1"/>
    </source>
</evidence>
<dbReference type="EMBL" id="BARW01011425">
    <property type="protein sequence ID" value="GAI73400.1"/>
    <property type="molecule type" value="Genomic_DNA"/>
</dbReference>
<proteinExistence type="predicted"/>
<dbReference type="AlphaFoldDB" id="X1SD96"/>
<sequence length="32" mass="3740">EAKGITIYKKKDEWEAFCAAYLQEADRRYGSV</sequence>
<gene>
    <name evidence="1" type="ORF">S12H4_22037</name>
</gene>
<reference evidence="1" key="1">
    <citation type="journal article" date="2014" name="Front. Microbiol.">
        <title>High frequency of phylogenetically diverse reductive dehalogenase-homologous genes in deep subseafloor sedimentary metagenomes.</title>
        <authorList>
            <person name="Kawai M."/>
            <person name="Futagami T."/>
            <person name="Toyoda A."/>
            <person name="Takaki Y."/>
            <person name="Nishi S."/>
            <person name="Hori S."/>
            <person name="Arai W."/>
            <person name="Tsubouchi T."/>
            <person name="Morono Y."/>
            <person name="Uchiyama I."/>
            <person name="Ito T."/>
            <person name="Fujiyama A."/>
            <person name="Inagaki F."/>
            <person name="Takami H."/>
        </authorList>
    </citation>
    <scope>NUCLEOTIDE SEQUENCE</scope>
    <source>
        <strain evidence="1">Expedition CK06-06</strain>
    </source>
</reference>
<accession>X1SD96</accession>
<organism evidence="1">
    <name type="scientific">marine sediment metagenome</name>
    <dbReference type="NCBI Taxonomy" id="412755"/>
    <lineage>
        <taxon>unclassified sequences</taxon>
        <taxon>metagenomes</taxon>
        <taxon>ecological metagenomes</taxon>
    </lineage>
</organism>
<protein>
    <submittedName>
        <fullName evidence="1">Uncharacterized protein</fullName>
    </submittedName>
</protein>
<comment type="caution">
    <text evidence="1">The sequence shown here is derived from an EMBL/GenBank/DDBJ whole genome shotgun (WGS) entry which is preliminary data.</text>
</comment>
<feature type="non-terminal residue" evidence="1">
    <location>
        <position position="1"/>
    </location>
</feature>
<name>X1SD96_9ZZZZ</name>